<reference evidence="2" key="1">
    <citation type="submission" date="2017-02" db="UniProtKB">
        <authorList>
            <consortium name="WormBaseParasite"/>
        </authorList>
    </citation>
    <scope>IDENTIFICATION</scope>
</reference>
<organism evidence="1 2">
    <name type="scientific">Ascaris lumbricoides</name>
    <name type="common">Giant roundworm</name>
    <dbReference type="NCBI Taxonomy" id="6252"/>
    <lineage>
        <taxon>Eukaryota</taxon>
        <taxon>Metazoa</taxon>
        <taxon>Ecdysozoa</taxon>
        <taxon>Nematoda</taxon>
        <taxon>Chromadorea</taxon>
        <taxon>Rhabditida</taxon>
        <taxon>Spirurina</taxon>
        <taxon>Ascaridomorpha</taxon>
        <taxon>Ascaridoidea</taxon>
        <taxon>Ascarididae</taxon>
        <taxon>Ascaris</taxon>
    </lineage>
</organism>
<dbReference type="Proteomes" id="UP000036681">
    <property type="component" value="Unplaced"/>
</dbReference>
<name>A0A0M3HLJ5_ASCLU</name>
<dbReference type="AlphaFoldDB" id="A0A0M3HLJ5"/>
<accession>A0A0M3HLJ5</accession>
<dbReference type="WBParaSite" id="ALUE_0000239001-mRNA-1">
    <property type="protein sequence ID" value="ALUE_0000239001-mRNA-1"/>
    <property type="gene ID" value="ALUE_0000239001"/>
</dbReference>
<evidence type="ECO:0000313" key="1">
    <source>
        <dbReference type="Proteomes" id="UP000036681"/>
    </source>
</evidence>
<evidence type="ECO:0000313" key="2">
    <source>
        <dbReference type="WBParaSite" id="ALUE_0000239001-mRNA-1"/>
    </source>
</evidence>
<protein>
    <submittedName>
        <fullName evidence="2">Uncharacterized protein</fullName>
    </submittedName>
</protein>
<proteinExistence type="predicted"/>
<keyword evidence="1" id="KW-1185">Reference proteome</keyword>
<sequence>MFRSGAIHTGNGTIYRKLLLGTKYLLGTFSRSNTT</sequence>